<name>A0A8X7BCP6_TRICX</name>
<dbReference type="EMBL" id="BMAU01021372">
    <property type="protein sequence ID" value="GFY25682.1"/>
    <property type="molecule type" value="Genomic_DNA"/>
</dbReference>
<proteinExistence type="predicted"/>
<comment type="caution">
    <text evidence="1">The sequence shown here is derived from an EMBL/GenBank/DDBJ whole genome shotgun (WGS) entry which is preliminary data.</text>
</comment>
<protein>
    <recommendedName>
        <fullName evidence="3">MULE transposase domain-containing protein</fullName>
    </recommendedName>
</protein>
<evidence type="ECO:0008006" key="3">
    <source>
        <dbReference type="Google" id="ProtNLM"/>
    </source>
</evidence>
<evidence type="ECO:0000313" key="2">
    <source>
        <dbReference type="Proteomes" id="UP000887159"/>
    </source>
</evidence>
<evidence type="ECO:0000313" key="1">
    <source>
        <dbReference type="EMBL" id="GFY25682.1"/>
    </source>
</evidence>
<dbReference type="AlphaFoldDB" id="A0A8X7BCP6"/>
<organism evidence="1 2">
    <name type="scientific">Trichonephila clavipes</name>
    <name type="common">Golden silk orbweaver</name>
    <name type="synonym">Nephila clavipes</name>
    <dbReference type="NCBI Taxonomy" id="2585209"/>
    <lineage>
        <taxon>Eukaryota</taxon>
        <taxon>Metazoa</taxon>
        <taxon>Ecdysozoa</taxon>
        <taxon>Arthropoda</taxon>
        <taxon>Chelicerata</taxon>
        <taxon>Arachnida</taxon>
        <taxon>Araneae</taxon>
        <taxon>Araneomorphae</taxon>
        <taxon>Entelegynae</taxon>
        <taxon>Araneoidea</taxon>
        <taxon>Nephilidae</taxon>
        <taxon>Trichonephila</taxon>
    </lineage>
</organism>
<dbReference type="Proteomes" id="UP000887159">
    <property type="component" value="Unassembled WGS sequence"/>
</dbReference>
<keyword evidence="2" id="KW-1185">Reference proteome</keyword>
<accession>A0A8X7BCP6</accession>
<sequence>MSTYGKIRTILTKKDLHNVKKMQRGSYNPILVYKPVGSALANNLLIKKQDFILCIMTEAQLELLEIYGKNIIMMDSTHGTNQYGYLLTTVMEIRNRLTHLQPKVFMSDDDPAFWNAWQRVFGDVKYNLLCSWHVSRSWNRNLSSKKFPCTVENVSNETTLTIDEDSNHLRREKEREAILIEKEKYVVCEERAELVYERIRRRMQFINTAASVASTEEMKRLNQCLEDLMKHMGYSEFGSSLRSIENFPANRYIIKQRQKKNYRPLNKQKLANVM</sequence>
<reference evidence="1" key="1">
    <citation type="submission" date="2020-08" db="EMBL/GenBank/DDBJ databases">
        <title>Multicomponent nature underlies the extraordinary mechanical properties of spider dragline silk.</title>
        <authorList>
            <person name="Kono N."/>
            <person name="Nakamura H."/>
            <person name="Mori M."/>
            <person name="Yoshida Y."/>
            <person name="Ohtoshi R."/>
            <person name="Malay A.D."/>
            <person name="Moran D.A.P."/>
            <person name="Tomita M."/>
            <person name="Numata K."/>
            <person name="Arakawa K."/>
        </authorList>
    </citation>
    <scope>NUCLEOTIDE SEQUENCE</scope>
</reference>
<gene>
    <name evidence="1" type="primary">X975_01819</name>
    <name evidence="1" type="ORF">TNCV_3060151</name>
</gene>